<dbReference type="Gene3D" id="3.30.420.40">
    <property type="match status" value="2"/>
</dbReference>
<dbReference type="AlphaFoldDB" id="A0A8J2XQN5"/>
<evidence type="ECO:0000313" key="1">
    <source>
        <dbReference type="EMBL" id="GGA85630.1"/>
    </source>
</evidence>
<dbReference type="PANTHER" id="PTHR18964:SF146">
    <property type="entry name" value="POLYPHOSPHATE GLUCOKINASE"/>
    <property type="match status" value="1"/>
</dbReference>
<dbReference type="InterPro" id="IPR043129">
    <property type="entry name" value="ATPase_NBD"/>
</dbReference>
<name>A0A8J2XQN5_9GAMM</name>
<dbReference type="Pfam" id="PF00480">
    <property type="entry name" value="ROK"/>
    <property type="match status" value="1"/>
</dbReference>
<dbReference type="OrthoDB" id="9810372at2"/>
<protein>
    <submittedName>
        <fullName evidence="1">Polyphosphate glucokinase</fullName>
    </submittedName>
</protein>
<dbReference type="NCBIfam" id="NF045942">
    <property type="entry name" value="PolPhglucPhase"/>
    <property type="match status" value="1"/>
</dbReference>
<dbReference type="SUPFAM" id="SSF53067">
    <property type="entry name" value="Actin-like ATPase domain"/>
    <property type="match status" value="1"/>
</dbReference>
<organism evidence="1 2">
    <name type="scientific">Neiella marina</name>
    <dbReference type="NCBI Taxonomy" id="508461"/>
    <lineage>
        <taxon>Bacteria</taxon>
        <taxon>Pseudomonadati</taxon>
        <taxon>Pseudomonadota</taxon>
        <taxon>Gammaproteobacteria</taxon>
        <taxon>Alteromonadales</taxon>
        <taxon>Echinimonadaceae</taxon>
        <taxon>Neiella</taxon>
    </lineage>
</organism>
<evidence type="ECO:0000313" key="2">
    <source>
        <dbReference type="Proteomes" id="UP000619743"/>
    </source>
</evidence>
<dbReference type="CDD" id="cd24058">
    <property type="entry name" value="ASKHA_NBD_ROK_PPGK"/>
    <property type="match status" value="1"/>
</dbReference>
<dbReference type="Proteomes" id="UP000619743">
    <property type="component" value="Unassembled WGS sequence"/>
</dbReference>
<comment type="caution">
    <text evidence="1">The sequence shown here is derived from an EMBL/GenBank/DDBJ whole genome shotgun (WGS) entry which is preliminary data.</text>
</comment>
<reference evidence="2" key="1">
    <citation type="journal article" date="2019" name="Int. J. Syst. Evol. Microbiol.">
        <title>The Global Catalogue of Microorganisms (GCM) 10K type strain sequencing project: providing services to taxonomists for standard genome sequencing and annotation.</title>
        <authorList>
            <consortium name="The Broad Institute Genomics Platform"/>
            <consortium name="The Broad Institute Genome Sequencing Center for Infectious Disease"/>
            <person name="Wu L."/>
            <person name="Ma J."/>
        </authorList>
    </citation>
    <scope>NUCLEOTIDE SEQUENCE [LARGE SCALE GENOMIC DNA]</scope>
    <source>
        <strain evidence="2">CGMCC 1.10130</strain>
    </source>
</reference>
<sequence>MQVLGIDIGGSGIKGAVVDVTTGELISERLRIPTPQPATPEAVAATVAEICDQLHWHGLVGCGFPAAIQHGIARTAANVDDSWLGANVQKIFCDATHLPCYVGNDADVAGLAEMQFGAGKELDGLVFMVTIGTGLGTALFNNGELVANTELGHLFDSKGREWEHRASDAARKRDELDWKYWGKRFNKYLVTLEQLFWPDAFILGGGASKKFDKFADAIDVAATVTPAESLNQAGIIGAAILASQSHQSLDMTLLPG</sequence>
<dbReference type="InterPro" id="IPR000600">
    <property type="entry name" value="ROK"/>
</dbReference>
<keyword evidence="2" id="KW-1185">Reference proteome</keyword>
<dbReference type="EMBL" id="BMDX01000018">
    <property type="protein sequence ID" value="GGA85630.1"/>
    <property type="molecule type" value="Genomic_DNA"/>
</dbReference>
<proteinExistence type="predicted"/>
<dbReference type="PANTHER" id="PTHR18964">
    <property type="entry name" value="ROK (REPRESSOR, ORF, KINASE) FAMILY"/>
    <property type="match status" value="1"/>
</dbReference>
<dbReference type="RefSeq" id="WP_087506863.1">
    <property type="nucleotide sequence ID" value="NZ_BMDX01000018.1"/>
</dbReference>
<accession>A0A8J2XQN5</accession>
<gene>
    <name evidence="1" type="ORF">GCM10011369_29600</name>
</gene>